<proteinExistence type="inferred from homology"/>
<evidence type="ECO:0000256" key="3">
    <source>
        <dbReference type="ARBA" id="ARBA00018529"/>
    </source>
</evidence>
<dbReference type="SMART" id="SM00049">
    <property type="entry name" value="DEP"/>
    <property type="match status" value="1"/>
</dbReference>
<reference evidence="7" key="1">
    <citation type="submission" date="2022-07" db="EMBL/GenBank/DDBJ databases">
        <title>Genome Sequence of Agrocybe chaxingu.</title>
        <authorList>
            <person name="Buettner E."/>
        </authorList>
    </citation>
    <scope>NUCLEOTIDE SEQUENCE</scope>
    <source>
        <strain evidence="7">MP-N11</strain>
    </source>
</reference>
<evidence type="ECO:0000259" key="6">
    <source>
        <dbReference type="PROSITE" id="PS50186"/>
    </source>
</evidence>
<dbReference type="GO" id="GO:0005096">
    <property type="term" value="F:GTPase activator activity"/>
    <property type="evidence" value="ECO:0007669"/>
    <property type="project" value="InterPro"/>
</dbReference>
<dbReference type="GO" id="GO:0005774">
    <property type="term" value="C:vacuolar membrane"/>
    <property type="evidence" value="ECO:0007669"/>
    <property type="project" value="UniProtKB-SubCell"/>
</dbReference>
<dbReference type="InterPro" id="IPR027244">
    <property type="entry name" value="IML1"/>
</dbReference>
<gene>
    <name evidence="7" type="ORF">NLJ89_g1410</name>
</gene>
<dbReference type="Gene3D" id="1.10.10.10">
    <property type="entry name" value="Winged helix-like DNA-binding domain superfamily/Winged helix DNA-binding domain"/>
    <property type="match status" value="1"/>
</dbReference>
<dbReference type="Pfam" id="PF12257">
    <property type="entry name" value="IML1"/>
    <property type="match status" value="1"/>
</dbReference>
<accession>A0A9W8TEF9</accession>
<feature type="region of interest" description="Disordered" evidence="5">
    <location>
        <begin position="483"/>
        <end position="530"/>
    </location>
</feature>
<dbReference type="SUPFAM" id="SSF46785">
    <property type="entry name" value="Winged helix' DNA-binding domain"/>
    <property type="match status" value="1"/>
</dbReference>
<feature type="region of interest" description="Disordered" evidence="5">
    <location>
        <begin position="370"/>
        <end position="471"/>
    </location>
</feature>
<feature type="region of interest" description="Disordered" evidence="5">
    <location>
        <begin position="562"/>
        <end position="624"/>
    </location>
</feature>
<feature type="compositionally biased region" description="Low complexity" evidence="5">
    <location>
        <begin position="429"/>
        <end position="464"/>
    </location>
</feature>
<evidence type="ECO:0000313" key="7">
    <source>
        <dbReference type="EMBL" id="KAJ3515991.1"/>
    </source>
</evidence>
<dbReference type="CDD" id="cd04449">
    <property type="entry name" value="DEP_DEPDC5-like"/>
    <property type="match status" value="1"/>
</dbReference>
<feature type="compositionally biased region" description="Polar residues" evidence="5">
    <location>
        <begin position="597"/>
        <end position="624"/>
    </location>
</feature>
<dbReference type="InterPro" id="IPR048255">
    <property type="entry name" value="IML1_N"/>
</dbReference>
<dbReference type="GO" id="GO:1904262">
    <property type="term" value="P:negative regulation of TORC1 signaling"/>
    <property type="evidence" value="ECO:0007669"/>
    <property type="project" value="TreeGrafter"/>
</dbReference>
<dbReference type="InterPro" id="IPR000591">
    <property type="entry name" value="DEP_dom"/>
</dbReference>
<evidence type="ECO:0000256" key="2">
    <source>
        <dbReference type="ARBA" id="ARBA00005643"/>
    </source>
</evidence>
<feature type="compositionally biased region" description="Basic and acidic residues" evidence="5">
    <location>
        <begin position="407"/>
        <end position="418"/>
    </location>
</feature>
<dbReference type="GO" id="GO:0035556">
    <property type="term" value="P:intracellular signal transduction"/>
    <property type="evidence" value="ECO:0007669"/>
    <property type="project" value="InterPro"/>
</dbReference>
<comment type="caution">
    <text evidence="7">The sequence shown here is derived from an EMBL/GenBank/DDBJ whole genome shotgun (WGS) entry which is preliminary data.</text>
</comment>
<dbReference type="OrthoDB" id="39497at2759"/>
<dbReference type="Proteomes" id="UP001148786">
    <property type="component" value="Unassembled WGS sequence"/>
</dbReference>
<dbReference type="GO" id="GO:1990130">
    <property type="term" value="C:GATOR1 complex"/>
    <property type="evidence" value="ECO:0007669"/>
    <property type="project" value="TreeGrafter"/>
</dbReference>
<dbReference type="PROSITE" id="PS50186">
    <property type="entry name" value="DEP"/>
    <property type="match status" value="1"/>
</dbReference>
<comment type="similarity">
    <text evidence="2">Belongs to the IML1 family.</text>
</comment>
<evidence type="ECO:0000256" key="1">
    <source>
        <dbReference type="ARBA" id="ARBA00004148"/>
    </source>
</evidence>
<dbReference type="EMBL" id="JANKHO010000072">
    <property type="protein sequence ID" value="KAJ3515991.1"/>
    <property type="molecule type" value="Genomic_DNA"/>
</dbReference>
<evidence type="ECO:0000256" key="4">
    <source>
        <dbReference type="ARBA" id="ARBA00021881"/>
    </source>
</evidence>
<feature type="domain" description="DEP" evidence="6">
    <location>
        <begin position="972"/>
        <end position="1047"/>
    </location>
</feature>
<protein>
    <recommendedName>
        <fullName evidence="3">Vacuolar membrane-associated protein IML1</fullName>
    </recommendedName>
    <alternativeName>
        <fullName evidence="4">Vacuolar membrane-associated protein iml1</fullName>
    </alternativeName>
</protein>
<dbReference type="InterPro" id="IPR036390">
    <property type="entry name" value="WH_DNA-bd_sf"/>
</dbReference>
<evidence type="ECO:0000313" key="8">
    <source>
        <dbReference type="Proteomes" id="UP001148786"/>
    </source>
</evidence>
<sequence length="1341" mass="152356">MTSTTKAIYRSFSAKITIFIQVCRELWEFAGDGERYNEKIVHSFLPALFEKWREAGTNHTVTIVLISRVFYDESEISYAAGPLQRDDQGNWYKDFYKVITDLEVIHEWKPTLVSLKNSFWDFQRDILLTHHYHRGLQDSANVPAQVRLVGRLSYAQDGPILEALNLGLNPTETHYVDRSLNLTGAITILISPGTGYFRVSKQLLRLTTTRMLDQGFVLDLILLTKPPLHQSPIFSFQGFEPTAKQDSTDRKFDPLSMDPLWGGDDVPKEGAPMKTFWWEPFWMSTTFWDRQMDLPFRQDRFISRAKMHEIQMLGLLEHDVLPSIEVPFIPDRSDNVAGPLETAYHTVGLTKAEADKFDLDTFALTTNYNTTSLAPPSAATPPMRPTSEKRASHRQSTRLDWIDTIEESPKMRIHKELPSEDPPSSKDVAAAPLPGLLSTSPSQSSIRSARSEKSTTSSKTPSRSGTLSKGSLASKLAPSWLFNPFRSGPSEPQTTQVSASASPSHPAEKHPLSEKSSPMPASSPIRLPPIVSSTQPTQIIQPIQPMAIRSKAANRSSLSRTFEEEASLAPHRASYIRRSPINTPPRDETLAGKRRSGTSALAHSFSSSPGTVTNPTKPQSGVSYPQASLARRWQHIFPQPMYKHDIKWKSIVTPGCLPLTVEHFPSSIELDSSYDVFSYEFLVDPSEMRSFLVKPPIVKGSAEDLRRAWALVVMRGMAAVRLAQGFQFIVKPRRAQGEDEKPAFRRTKSYIGEDDPDLRPAGAAEILSSTTDSVYLSMSKEIHRISYTGEAIQVKRYVRRTAPTPPYTYRCLIWPKLGGGYTELKNEFKSHGLENYGWNRLDMLVAGYEHDFNESIRYWRTRFIVIPTSEPPHVKVGPSEEKLSDEESRILGIEKLAEQFAKLRWQPPDDKITHPPVRFLPTTLDPAMSVLDEALMDRLDQIHAQGPLRKKMKSEREIAEMSLAAIAKAMREEDGVPIKFYQWHDRHYPDSFIGYDFVSWLVREFRDVSTRSQGTEWGVRLQEQGLFEHCRGHHNFLDGHYYYRLKGEYSLHTVTTPKYWFRRVTEDGTIRFANQNQSRNVSQTVASKIKNKKRLILSQTMVIDIDPHKRSDQAESVILHHDIIHNPATVFHFELQWIGTTARCIEDQLRVWNRSIERYGLKLVEAYVTQISDIQQRNAFQSCFPIRPAIPPPVIQDLDKRLPDDGTHPGQYFEYALLEKFGFIVDVEAQDLYPEQVDVVYSYRRSPYHYSQFVHQSGVAFVQVLGGSQGFVFLTNRLMGPGRMGTTKSKDHRPAAAAEKIRVEMGGFCEDKVRLQAFYDEKIALLSPASIVAEEPPPLTL</sequence>
<dbReference type="PANTHER" id="PTHR13179:SF8">
    <property type="entry name" value="GATOR COMPLEX PROTEIN DEPDC5"/>
    <property type="match status" value="1"/>
</dbReference>
<feature type="compositionally biased region" description="Polar residues" evidence="5">
    <location>
        <begin position="490"/>
        <end position="503"/>
    </location>
</feature>
<comment type="subcellular location">
    <subcellularLocation>
        <location evidence="1">Vacuole membrane</location>
        <topology evidence="1">Peripheral membrane protein</topology>
    </subcellularLocation>
</comment>
<evidence type="ECO:0000256" key="5">
    <source>
        <dbReference type="SAM" id="MobiDB-lite"/>
    </source>
</evidence>
<dbReference type="InterPro" id="IPR036388">
    <property type="entry name" value="WH-like_DNA-bd_sf"/>
</dbReference>
<dbReference type="PANTHER" id="PTHR13179">
    <property type="entry name" value="DEP DOMAIN CONTAINING PROTEIN 5"/>
    <property type="match status" value="1"/>
</dbReference>
<name>A0A9W8TEF9_9AGAR</name>
<keyword evidence="8" id="KW-1185">Reference proteome</keyword>
<organism evidence="7 8">
    <name type="scientific">Agrocybe chaxingu</name>
    <dbReference type="NCBI Taxonomy" id="84603"/>
    <lineage>
        <taxon>Eukaryota</taxon>
        <taxon>Fungi</taxon>
        <taxon>Dikarya</taxon>
        <taxon>Basidiomycota</taxon>
        <taxon>Agaricomycotina</taxon>
        <taxon>Agaricomycetes</taxon>
        <taxon>Agaricomycetidae</taxon>
        <taxon>Agaricales</taxon>
        <taxon>Agaricineae</taxon>
        <taxon>Strophariaceae</taxon>
        <taxon>Agrocybe</taxon>
    </lineage>
</organism>
<dbReference type="GO" id="GO:0010508">
    <property type="term" value="P:positive regulation of autophagy"/>
    <property type="evidence" value="ECO:0007669"/>
    <property type="project" value="TreeGrafter"/>
</dbReference>
<dbReference type="Pfam" id="PF00610">
    <property type="entry name" value="DEP"/>
    <property type="match status" value="1"/>
</dbReference>